<name>A0ABQ2DHZ2_9DEIO</name>
<comment type="caution">
    <text evidence="1">The sequence shown here is derived from an EMBL/GenBank/DDBJ whole genome shotgun (WGS) entry which is preliminary data.</text>
</comment>
<dbReference type="Proteomes" id="UP000632222">
    <property type="component" value="Unassembled WGS sequence"/>
</dbReference>
<evidence type="ECO:0000313" key="1">
    <source>
        <dbReference type="EMBL" id="GGJ58750.1"/>
    </source>
</evidence>
<dbReference type="RefSeq" id="WP_189009150.1">
    <property type="nucleotide sequence ID" value="NZ_BMOD01000046.1"/>
</dbReference>
<reference evidence="2" key="1">
    <citation type="journal article" date="2019" name="Int. J. Syst. Evol. Microbiol.">
        <title>The Global Catalogue of Microorganisms (GCM) 10K type strain sequencing project: providing services to taxonomists for standard genome sequencing and annotation.</title>
        <authorList>
            <consortium name="The Broad Institute Genomics Platform"/>
            <consortium name="The Broad Institute Genome Sequencing Center for Infectious Disease"/>
            <person name="Wu L."/>
            <person name="Ma J."/>
        </authorList>
    </citation>
    <scope>NUCLEOTIDE SEQUENCE [LARGE SCALE GENOMIC DNA]</scope>
    <source>
        <strain evidence="2">JCM 14370</strain>
    </source>
</reference>
<evidence type="ECO:0000313" key="2">
    <source>
        <dbReference type="Proteomes" id="UP000632222"/>
    </source>
</evidence>
<accession>A0ABQ2DHZ2</accession>
<keyword evidence="2" id="KW-1185">Reference proteome</keyword>
<proteinExistence type="predicted"/>
<protein>
    <submittedName>
        <fullName evidence="1">Uncharacterized protein</fullName>
    </submittedName>
</protein>
<sequence length="135" mass="16011">MKYHELQDQELNELCYQRLGWEKRNHLWEHGSIWQEYAWFKGETLLGFPNFLVQDPIISQLQDFIESYGLQDEYGYQLFELLEARSIKHDRAWYLLAHASPRHRVLAFLRATEVVEQTAEPTAEVLKNALSSAQE</sequence>
<organism evidence="1 2">
    <name type="scientific">Deinococcus roseus</name>
    <dbReference type="NCBI Taxonomy" id="392414"/>
    <lineage>
        <taxon>Bacteria</taxon>
        <taxon>Thermotogati</taxon>
        <taxon>Deinococcota</taxon>
        <taxon>Deinococci</taxon>
        <taxon>Deinococcales</taxon>
        <taxon>Deinococcaceae</taxon>
        <taxon>Deinococcus</taxon>
    </lineage>
</organism>
<dbReference type="EMBL" id="BMOD01000046">
    <property type="protein sequence ID" value="GGJ58750.1"/>
    <property type="molecule type" value="Genomic_DNA"/>
</dbReference>
<gene>
    <name evidence="1" type="ORF">GCM10008938_51060</name>
</gene>